<dbReference type="GO" id="GO:0047545">
    <property type="term" value="F:(S)-2-hydroxyglutarate dehydrogenase activity"/>
    <property type="evidence" value="ECO:0007669"/>
    <property type="project" value="TreeGrafter"/>
</dbReference>
<keyword evidence="8" id="KW-1185">Reference proteome</keyword>
<evidence type="ECO:0000256" key="1">
    <source>
        <dbReference type="ARBA" id="ARBA00001974"/>
    </source>
</evidence>
<dbReference type="PANTHER" id="PTHR43104:SF4">
    <property type="entry name" value="L-2-HYDROXYGLUTARATE DEHYDROGENASE, MITOCHONDRIAL"/>
    <property type="match status" value="1"/>
</dbReference>
<dbReference type="OrthoDB" id="9801699at2"/>
<evidence type="ECO:0000256" key="2">
    <source>
        <dbReference type="ARBA" id="ARBA00022630"/>
    </source>
</evidence>
<dbReference type="Pfam" id="PF01266">
    <property type="entry name" value="DAO"/>
    <property type="match status" value="1"/>
</dbReference>
<dbReference type="EMBL" id="FQXE01000006">
    <property type="protein sequence ID" value="SHH92690.1"/>
    <property type="molecule type" value="Genomic_DNA"/>
</dbReference>
<sequence length="374" mass="39527">MAVDIDCVVLGAGVVGLAVARELALAGREVLVVEAAEAIGTGTSSRNSEVIHAGIYYPPNSLKARLCVAGKHMLYAYCAEHGIPHSRLGKLIVAATPEQSAQLGQIALQARRNGVDDLYEISGAQARELEPALSCDAALVSPSTGIIDSHALMLSLQGVAENHGAQCVFHTRFSQGRILDSGEFLLQFEGDEAMELTANCVVNATGLSAPTVARRLQGQPRDAIPQAYFCKGSYFTLSGRSPFSRLIYPMPDSAGLGVHLTLDLGGQAKFGPDTEWIDREDYSLDARRAEGFYDAVRRYWPALPDNALNPGYTGIRPKIVGAGSPAADFVIAGPSTHGVAGLVNMFGIESPGLTACLALAQTVRDALTQTPHLA</sequence>
<dbReference type="Gene3D" id="3.30.9.10">
    <property type="entry name" value="D-Amino Acid Oxidase, subunit A, domain 2"/>
    <property type="match status" value="1"/>
</dbReference>
<evidence type="ECO:0000256" key="3">
    <source>
        <dbReference type="ARBA" id="ARBA00022827"/>
    </source>
</evidence>
<keyword evidence="2" id="KW-0285">Flavoprotein</keyword>
<reference evidence="7 8" key="1">
    <citation type="submission" date="2016-11" db="EMBL/GenBank/DDBJ databases">
        <authorList>
            <person name="Jaros S."/>
            <person name="Januszkiewicz K."/>
            <person name="Wedrychowicz H."/>
        </authorList>
    </citation>
    <scope>NUCLEOTIDE SEQUENCE [LARGE SCALE GENOMIC DNA]</scope>
    <source>
        <strain evidence="7 8">CGMCC 1.10190</strain>
    </source>
</reference>
<dbReference type="Gene3D" id="3.50.50.60">
    <property type="entry name" value="FAD/NAD(P)-binding domain"/>
    <property type="match status" value="1"/>
</dbReference>
<organism evidence="7 8">
    <name type="scientific">Pollutimonas bauzanensis</name>
    <dbReference type="NCBI Taxonomy" id="658167"/>
    <lineage>
        <taxon>Bacteria</taxon>
        <taxon>Pseudomonadati</taxon>
        <taxon>Pseudomonadota</taxon>
        <taxon>Betaproteobacteria</taxon>
        <taxon>Burkholderiales</taxon>
        <taxon>Alcaligenaceae</taxon>
        <taxon>Pollutimonas</taxon>
    </lineage>
</organism>
<dbReference type="SUPFAM" id="SSF51905">
    <property type="entry name" value="FAD/NAD(P)-binding domain"/>
    <property type="match status" value="1"/>
</dbReference>
<dbReference type="InterPro" id="IPR006076">
    <property type="entry name" value="FAD-dep_OxRdtase"/>
</dbReference>
<proteinExistence type="inferred from homology"/>
<evidence type="ECO:0000259" key="6">
    <source>
        <dbReference type="Pfam" id="PF01266"/>
    </source>
</evidence>
<dbReference type="AlphaFoldDB" id="A0A1M5WYW4"/>
<dbReference type="InterPro" id="IPR036188">
    <property type="entry name" value="FAD/NAD-bd_sf"/>
</dbReference>
<gene>
    <name evidence="7" type="ORF">SAMN04488135_10649</name>
</gene>
<name>A0A1M5WYW4_9BURK</name>
<feature type="domain" description="FAD dependent oxidoreductase" evidence="6">
    <location>
        <begin position="6"/>
        <end position="364"/>
    </location>
</feature>
<dbReference type="Proteomes" id="UP000184226">
    <property type="component" value="Unassembled WGS sequence"/>
</dbReference>
<keyword evidence="4" id="KW-0560">Oxidoreductase</keyword>
<dbReference type="STRING" id="658167.SAMN04488135_10649"/>
<keyword evidence="3" id="KW-0274">FAD</keyword>
<comment type="cofactor">
    <cofactor evidence="1">
        <name>FAD</name>
        <dbReference type="ChEBI" id="CHEBI:57692"/>
    </cofactor>
</comment>
<dbReference type="PANTHER" id="PTHR43104">
    <property type="entry name" value="L-2-HYDROXYGLUTARATE DEHYDROGENASE, MITOCHONDRIAL"/>
    <property type="match status" value="1"/>
</dbReference>
<dbReference type="RefSeq" id="WP_073103492.1">
    <property type="nucleotide sequence ID" value="NZ_FQXE01000006.1"/>
</dbReference>
<evidence type="ECO:0000313" key="8">
    <source>
        <dbReference type="Proteomes" id="UP000184226"/>
    </source>
</evidence>
<evidence type="ECO:0000256" key="4">
    <source>
        <dbReference type="ARBA" id="ARBA00023002"/>
    </source>
</evidence>
<evidence type="ECO:0000313" key="7">
    <source>
        <dbReference type="EMBL" id="SHH92690.1"/>
    </source>
</evidence>
<comment type="similarity">
    <text evidence="5">Belongs to the L2HGDH family.</text>
</comment>
<accession>A0A1M5WYW4</accession>
<protein>
    <submittedName>
        <fullName evidence="7">L-2-hydroxyglutarate oxidase LhgO</fullName>
    </submittedName>
</protein>
<evidence type="ECO:0000256" key="5">
    <source>
        <dbReference type="ARBA" id="ARBA00037941"/>
    </source>
</evidence>